<evidence type="ECO:0000313" key="3">
    <source>
        <dbReference type="Proteomes" id="UP000549616"/>
    </source>
</evidence>
<evidence type="ECO:0000313" key="2">
    <source>
        <dbReference type="EMBL" id="NYI89097.1"/>
    </source>
</evidence>
<dbReference type="Gene3D" id="3.40.50.720">
    <property type="entry name" value="NAD(P)-binding Rossmann-like Domain"/>
    <property type="match status" value="1"/>
</dbReference>
<keyword evidence="3" id="KW-1185">Reference proteome</keyword>
<name>A0A853B2Q7_9PSEU</name>
<proteinExistence type="predicted"/>
<dbReference type="InterPro" id="IPR016040">
    <property type="entry name" value="NAD(P)-bd_dom"/>
</dbReference>
<evidence type="ECO:0000259" key="1">
    <source>
        <dbReference type="Pfam" id="PF16363"/>
    </source>
</evidence>
<protein>
    <submittedName>
        <fullName evidence="2">Nucleoside-diphosphate-sugar epimerase</fullName>
    </submittedName>
</protein>
<sequence>MRYLVTGTGGFVMSVFIERLLRDDPDATVTGVDLHSTDAVLEGHFREVRDRLRLATVDVRDAPAVRDLVRSVSPDVVVHGATVTHDPVSERENPGRFLDVNVLGTAHLLEAARDARRFILVSSAAVYGDSPERVVTEETPPSPDEMYGISKWAAERAALRYSELFDLPLSIVRLTKMFGPMERPTLGRRAMSLPYHLAAALVGGRKLTVTERTMRATGDWLSATEAAEALRLLVDVSGVYNVASGVRTTVPELVSLFGEDVVEVAEAAAFDMAPDEDHGKNAVVSPERVAEAGWRCGPLPAQVANYVEWAERNRDFFTA</sequence>
<dbReference type="RefSeq" id="WP_179773298.1">
    <property type="nucleotide sequence ID" value="NZ_JACCFK010000001.1"/>
</dbReference>
<organism evidence="2 3">
    <name type="scientific">Amycolatopsis endophytica</name>
    <dbReference type="NCBI Taxonomy" id="860233"/>
    <lineage>
        <taxon>Bacteria</taxon>
        <taxon>Bacillati</taxon>
        <taxon>Actinomycetota</taxon>
        <taxon>Actinomycetes</taxon>
        <taxon>Pseudonocardiales</taxon>
        <taxon>Pseudonocardiaceae</taxon>
        <taxon>Amycolatopsis</taxon>
    </lineage>
</organism>
<dbReference type="InterPro" id="IPR036291">
    <property type="entry name" value="NAD(P)-bd_dom_sf"/>
</dbReference>
<reference evidence="2 3" key="1">
    <citation type="submission" date="2020-07" db="EMBL/GenBank/DDBJ databases">
        <title>Sequencing the genomes of 1000 actinobacteria strains.</title>
        <authorList>
            <person name="Klenk H.-P."/>
        </authorList>
    </citation>
    <scope>NUCLEOTIDE SEQUENCE [LARGE SCALE GENOMIC DNA]</scope>
    <source>
        <strain evidence="2 3">DSM 104006</strain>
    </source>
</reference>
<feature type="domain" description="NAD(P)-binding" evidence="1">
    <location>
        <begin position="4"/>
        <end position="284"/>
    </location>
</feature>
<gene>
    <name evidence="2" type="ORF">HNR02_002420</name>
</gene>
<dbReference type="Pfam" id="PF16363">
    <property type="entry name" value="GDP_Man_Dehyd"/>
    <property type="match status" value="1"/>
</dbReference>
<dbReference type="EMBL" id="JACCFK010000001">
    <property type="protein sequence ID" value="NYI89097.1"/>
    <property type="molecule type" value="Genomic_DNA"/>
</dbReference>
<accession>A0A853B2Q7</accession>
<dbReference type="AlphaFoldDB" id="A0A853B2Q7"/>
<comment type="caution">
    <text evidence="2">The sequence shown here is derived from an EMBL/GenBank/DDBJ whole genome shotgun (WGS) entry which is preliminary data.</text>
</comment>
<dbReference type="PANTHER" id="PTHR43000">
    <property type="entry name" value="DTDP-D-GLUCOSE 4,6-DEHYDRATASE-RELATED"/>
    <property type="match status" value="1"/>
</dbReference>
<dbReference type="SUPFAM" id="SSF51735">
    <property type="entry name" value="NAD(P)-binding Rossmann-fold domains"/>
    <property type="match status" value="1"/>
</dbReference>
<dbReference type="Proteomes" id="UP000549616">
    <property type="component" value="Unassembled WGS sequence"/>
</dbReference>